<keyword evidence="2" id="KW-1185">Reference proteome</keyword>
<evidence type="ECO:0000313" key="1">
    <source>
        <dbReference type="EMBL" id="TQK86508.1"/>
    </source>
</evidence>
<reference evidence="1 2" key="1">
    <citation type="submission" date="2019-06" db="EMBL/GenBank/DDBJ databases">
        <title>Sequencing the genomes of 1000 actinobacteria strains.</title>
        <authorList>
            <person name="Klenk H.-P."/>
        </authorList>
    </citation>
    <scope>NUCLEOTIDE SEQUENCE [LARGE SCALE GENOMIC DNA]</scope>
    <source>
        <strain evidence="1 2">DSM 41929</strain>
    </source>
</reference>
<proteinExistence type="predicted"/>
<evidence type="ECO:0000313" key="2">
    <source>
        <dbReference type="Proteomes" id="UP000318103"/>
    </source>
</evidence>
<name>A0A542TI78_9ACTN</name>
<protein>
    <submittedName>
        <fullName evidence="1">Uncharacterized protein</fullName>
    </submittedName>
</protein>
<dbReference type="Proteomes" id="UP000318103">
    <property type="component" value="Unassembled WGS sequence"/>
</dbReference>
<accession>A0A542TI78</accession>
<comment type="caution">
    <text evidence="1">The sequence shown here is derived from an EMBL/GenBank/DDBJ whole genome shotgun (WGS) entry which is preliminary data.</text>
</comment>
<sequence length="43" mass="4497">MGSRLGATVPETGFPPALWVQVLPSSGVVVPDVMPWSMAVDQS</sequence>
<organism evidence="1 2">
    <name type="scientific">Streptomyces puniciscabiei</name>
    <dbReference type="NCBI Taxonomy" id="164348"/>
    <lineage>
        <taxon>Bacteria</taxon>
        <taxon>Bacillati</taxon>
        <taxon>Actinomycetota</taxon>
        <taxon>Actinomycetes</taxon>
        <taxon>Kitasatosporales</taxon>
        <taxon>Streptomycetaceae</taxon>
        <taxon>Streptomyces</taxon>
    </lineage>
</organism>
<dbReference type="AlphaFoldDB" id="A0A542TI78"/>
<dbReference type="EMBL" id="VFNX01000002">
    <property type="protein sequence ID" value="TQK86508.1"/>
    <property type="molecule type" value="Genomic_DNA"/>
</dbReference>
<gene>
    <name evidence="1" type="ORF">FB563_6647</name>
</gene>